<feature type="domain" description="Membrane insertase YidC/Oxa/ALB C-terminal" evidence="15">
    <location>
        <begin position="375"/>
        <end position="552"/>
    </location>
</feature>
<evidence type="ECO:0000256" key="12">
    <source>
        <dbReference type="ARBA" id="ARBA00033342"/>
    </source>
</evidence>
<dbReference type="CDD" id="cd20070">
    <property type="entry name" value="5TM_YidC_Alb3"/>
    <property type="match status" value="1"/>
</dbReference>
<dbReference type="GO" id="GO:0051205">
    <property type="term" value="P:protein insertion into membrane"/>
    <property type="evidence" value="ECO:0007669"/>
    <property type="project" value="TreeGrafter"/>
</dbReference>
<proteinExistence type="inferred from homology"/>
<evidence type="ECO:0000256" key="4">
    <source>
        <dbReference type="ARBA" id="ARBA00022448"/>
    </source>
</evidence>
<evidence type="ECO:0000256" key="1">
    <source>
        <dbReference type="ARBA" id="ARBA00004429"/>
    </source>
</evidence>
<dbReference type="GO" id="GO:0032977">
    <property type="term" value="F:membrane insertase activity"/>
    <property type="evidence" value="ECO:0007669"/>
    <property type="project" value="InterPro"/>
</dbReference>
<evidence type="ECO:0000259" key="16">
    <source>
        <dbReference type="Pfam" id="PF14849"/>
    </source>
</evidence>
<dbReference type="PRINTS" id="PR00701">
    <property type="entry name" value="60KDINNERMP"/>
</dbReference>
<evidence type="ECO:0000256" key="10">
    <source>
        <dbReference type="ARBA" id="ARBA00023186"/>
    </source>
</evidence>
<comment type="subunit">
    <text evidence="13">Interacts with the Sec translocase complex via SecD. Specifically interacts with transmembrane segments of nascent integral membrane proteins during membrane integration.</text>
</comment>
<dbReference type="GO" id="GO:0005886">
    <property type="term" value="C:plasma membrane"/>
    <property type="evidence" value="ECO:0007669"/>
    <property type="project" value="UniProtKB-SubCell"/>
</dbReference>
<comment type="caution">
    <text evidence="17">The sequence shown here is derived from an EMBL/GenBank/DDBJ whole genome shotgun (WGS) entry which is preliminary data.</text>
</comment>
<keyword evidence="4 13" id="KW-0813">Transport</keyword>
<dbReference type="NCBIfam" id="NF002352">
    <property type="entry name" value="PRK01318.1-3"/>
    <property type="match status" value="1"/>
</dbReference>
<comment type="similarity">
    <text evidence="2 13">Belongs to the OXA1/ALB3/YidC family. Type 1 subfamily.</text>
</comment>
<evidence type="ECO:0000256" key="14">
    <source>
        <dbReference type="SAM" id="MobiDB-lite"/>
    </source>
</evidence>
<dbReference type="Gene3D" id="2.70.98.90">
    <property type="match status" value="1"/>
</dbReference>
<evidence type="ECO:0000256" key="11">
    <source>
        <dbReference type="ARBA" id="ARBA00033245"/>
    </source>
</evidence>
<dbReference type="HAMAP" id="MF_01810">
    <property type="entry name" value="YidC_type1"/>
    <property type="match status" value="1"/>
</dbReference>
<evidence type="ECO:0000256" key="7">
    <source>
        <dbReference type="ARBA" id="ARBA00022927"/>
    </source>
</evidence>
<keyword evidence="6 13" id="KW-0812">Transmembrane</keyword>
<dbReference type="RefSeq" id="WP_169416746.1">
    <property type="nucleotide sequence ID" value="NZ_JABBFX010000001.1"/>
</dbReference>
<dbReference type="GO" id="GO:0015031">
    <property type="term" value="P:protein transport"/>
    <property type="evidence" value="ECO:0007669"/>
    <property type="project" value="UniProtKB-KW"/>
</dbReference>
<dbReference type="PANTHER" id="PTHR12428">
    <property type="entry name" value="OXA1"/>
    <property type="match status" value="1"/>
</dbReference>
<sequence>MTDIRRTILWVIFGFSLVMLWDQWQVYNGKPATFFPSATKQQTATAPTPTGAASVPAPIANAGGVPAATTATPGVQPPVATPGAPAAAPRERFTASNDVMNVTFDTEGATVVRTEFPHIRGDAGAPTFVLMDQSPDRIYLAQTGLIGGDFPNHKTVMTPVAGPRTMPEGQNELQVRFESPVMGGVKVVKTFTLTRGSFAVGVKHEIVNVGTTPVSPQLYLQLVRDGNKAPGGSSFYSTFTGPAVYTDSAKFHKVTFEDIEKGKAEVDKNSETGFVAMVQHYFASAWILPDGVKRENFVRKVDNNLYAVGMITPMTIAPGATQTVSSKLYSGPEEEKKLEALATGLELVKDYGWLKILAKPLYWLLTTIHSFVGNWGWSIMLLVLLIKVCFYWLQAKGYESMAKMKAINPRVMALRERHKDNPQQMQQEMMRIYKEEKVNPLGGCLPIFIQIPVFIALYWVLLSSIEMRNAPWILWIHDLSSPDPFFILPAVMTLTSLLQTALNPVPPDPMQAKMMWIMPLAFSVMFFFFPAGLVLYWITNNVLSIAQQWLINTRMGVPPEFNLPKLFGKAAEKK</sequence>
<dbReference type="EMBL" id="JABBFX010000001">
    <property type="protein sequence ID" value="NML42541.1"/>
    <property type="molecule type" value="Genomic_DNA"/>
</dbReference>
<evidence type="ECO:0000259" key="15">
    <source>
        <dbReference type="Pfam" id="PF02096"/>
    </source>
</evidence>
<dbReference type="InterPro" id="IPR038221">
    <property type="entry name" value="YidC_periplasmic_sf"/>
</dbReference>
<evidence type="ECO:0000256" key="3">
    <source>
        <dbReference type="ARBA" id="ARBA00015325"/>
    </source>
</evidence>
<gene>
    <name evidence="13 17" type="primary">yidC</name>
    <name evidence="17" type="ORF">HHL11_02190</name>
</gene>
<dbReference type="InterPro" id="IPR047196">
    <property type="entry name" value="YidC_ALB_C"/>
</dbReference>
<dbReference type="PANTHER" id="PTHR12428:SF65">
    <property type="entry name" value="CYTOCHROME C OXIDASE ASSEMBLY PROTEIN COX18, MITOCHONDRIAL"/>
    <property type="match status" value="1"/>
</dbReference>
<organism evidence="17 18">
    <name type="scientific">Ramlibacter agri</name>
    <dbReference type="NCBI Taxonomy" id="2728837"/>
    <lineage>
        <taxon>Bacteria</taxon>
        <taxon>Pseudomonadati</taxon>
        <taxon>Pseudomonadota</taxon>
        <taxon>Betaproteobacteria</taxon>
        <taxon>Burkholderiales</taxon>
        <taxon>Comamonadaceae</taxon>
        <taxon>Ramlibacter</taxon>
    </lineage>
</organism>
<evidence type="ECO:0000256" key="13">
    <source>
        <dbReference type="HAMAP-Rule" id="MF_01810"/>
    </source>
</evidence>
<keyword evidence="9 13" id="KW-0472">Membrane</keyword>
<reference evidence="17 18" key="1">
    <citation type="submission" date="2020-04" db="EMBL/GenBank/DDBJ databases">
        <title>Ramlibacter sp. G-1-2-2 isolated from soil.</title>
        <authorList>
            <person name="Dahal R.H."/>
        </authorList>
    </citation>
    <scope>NUCLEOTIDE SEQUENCE [LARGE SCALE GENOMIC DNA]</scope>
    <source>
        <strain evidence="17 18">G-1-2-2</strain>
    </source>
</reference>
<protein>
    <recommendedName>
        <fullName evidence="3 13">Membrane protein insertase YidC</fullName>
    </recommendedName>
    <alternativeName>
        <fullName evidence="12 13">Foldase YidC</fullName>
    </alternativeName>
    <alternativeName>
        <fullName evidence="11 13">Membrane integrase YidC</fullName>
    </alternativeName>
    <alternativeName>
        <fullName evidence="13">Membrane protein YidC</fullName>
    </alternativeName>
</protein>
<dbReference type="NCBIfam" id="TIGR03593">
    <property type="entry name" value="yidC_nterm"/>
    <property type="match status" value="1"/>
</dbReference>
<dbReference type="CDD" id="cd19961">
    <property type="entry name" value="EcYidC-like_peri"/>
    <property type="match status" value="1"/>
</dbReference>
<dbReference type="InterPro" id="IPR001708">
    <property type="entry name" value="YidC/ALB3/OXA1/COX18"/>
</dbReference>
<evidence type="ECO:0000256" key="6">
    <source>
        <dbReference type="ARBA" id="ARBA00022692"/>
    </source>
</evidence>
<dbReference type="InterPro" id="IPR019998">
    <property type="entry name" value="Membr_insert_YidC"/>
</dbReference>
<feature type="transmembrane region" description="Helical" evidence="13">
    <location>
        <begin position="514"/>
        <end position="538"/>
    </location>
</feature>
<feature type="transmembrane region" description="Helical" evidence="13">
    <location>
        <begin position="438"/>
        <end position="465"/>
    </location>
</feature>
<keyword evidence="18" id="KW-1185">Reference proteome</keyword>
<dbReference type="PRINTS" id="PR01900">
    <property type="entry name" value="YIDCPROTEIN"/>
</dbReference>
<name>A0A848GYS0_9BURK</name>
<keyword evidence="5 13" id="KW-1003">Cell membrane</keyword>
<evidence type="ECO:0000313" key="17">
    <source>
        <dbReference type="EMBL" id="NML42541.1"/>
    </source>
</evidence>
<comment type="function">
    <text evidence="13">Required for the insertion and/or proper folding and/or complex formation of integral membrane proteins into the membrane. Involved in integration of membrane proteins that insert both dependently and independently of the Sec translocase complex, as well as at least some lipoproteins. Aids folding of multispanning membrane proteins.</text>
</comment>
<evidence type="ECO:0000256" key="2">
    <source>
        <dbReference type="ARBA" id="ARBA00010527"/>
    </source>
</evidence>
<dbReference type="Proteomes" id="UP000541185">
    <property type="component" value="Unassembled WGS sequence"/>
</dbReference>
<evidence type="ECO:0000256" key="8">
    <source>
        <dbReference type="ARBA" id="ARBA00022989"/>
    </source>
</evidence>
<keyword evidence="7 13" id="KW-0653">Protein transport</keyword>
<evidence type="ECO:0000256" key="9">
    <source>
        <dbReference type="ARBA" id="ARBA00023136"/>
    </source>
</evidence>
<dbReference type="AlphaFoldDB" id="A0A848GYS0"/>
<dbReference type="InterPro" id="IPR028053">
    <property type="entry name" value="Membr_insert_YidC_N"/>
</dbReference>
<feature type="compositionally biased region" description="Low complexity" evidence="14">
    <location>
        <begin position="64"/>
        <end position="74"/>
    </location>
</feature>
<keyword evidence="8 13" id="KW-1133">Transmembrane helix</keyword>
<dbReference type="Pfam" id="PF02096">
    <property type="entry name" value="60KD_IMP"/>
    <property type="match status" value="1"/>
</dbReference>
<evidence type="ECO:0000313" key="18">
    <source>
        <dbReference type="Proteomes" id="UP000541185"/>
    </source>
</evidence>
<accession>A0A848GYS0</accession>
<keyword evidence="10 13" id="KW-0143">Chaperone</keyword>
<feature type="transmembrane region" description="Helical" evidence="13">
    <location>
        <begin position="375"/>
        <end position="393"/>
    </location>
</feature>
<comment type="subcellular location">
    <subcellularLocation>
        <location evidence="1">Cell inner membrane</location>
        <topology evidence="1">Multi-pass membrane protein</topology>
    </subcellularLocation>
    <subcellularLocation>
        <location evidence="13">Cell membrane</location>
        <topology evidence="13">Multi-pass membrane protein</topology>
    </subcellularLocation>
</comment>
<feature type="region of interest" description="Disordered" evidence="14">
    <location>
        <begin position="64"/>
        <end position="89"/>
    </location>
</feature>
<dbReference type="Pfam" id="PF14849">
    <property type="entry name" value="YidC_periplas"/>
    <property type="match status" value="1"/>
</dbReference>
<feature type="domain" description="Membrane insertase YidC N-terminal" evidence="16">
    <location>
        <begin position="94"/>
        <end position="364"/>
    </location>
</feature>
<dbReference type="NCBIfam" id="TIGR03592">
    <property type="entry name" value="yidC_oxa1_cterm"/>
    <property type="match status" value="1"/>
</dbReference>
<feature type="transmembrane region" description="Helical" evidence="13">
    <location>
        <begin position="7"/>
        <end position="24"/>
    </location>
</feature>
<dbReference type="InterPro" id="IPR028055">
    <property type="entry name" value="YidC/Oxa/ALB_C"/>
</dbReference>
<evidence type="ECO:0000256" key="5">
    <source>
        <dbReference type="ARBA" id="ARBA00022475"/>
    </source>
</evidence>